<keyword evidence="2" id="KW-1185">Reference proteome</keyword>
<gene>
    <name evidence="1" type="ORF">ACFPJ5_00755</name>
</gene>
<dbReference type="Proteomes" id="UP001596201">
    <property type="component" value="Unassembled WGS sequence"/>
</dbReference>
<evidence type="ECO:0000313" key="1">
    <source>
        <dbReference type="EMBL" id="MFC5365450.1"/>
    </source>
</evidence>
<dbReference type="EMBL" id="JBHSKX010000001">
    <property type="protein sequence ID" value="MFC5365450.1"/>
    <property type="molecule type" value="Genomic_DNA"/>
</dbReference>
<proteinExistence type="predicted"/>
<sequence>MSQAFIEYIGRPGSELELLKVHDVVEIGGSSICFGSVIWKDRPRYALYIIGPNSDVWITDPRDFSRGIQNRQLLESRIRITADMAQKGCYKYEDDEEAIPIEIATMGSSGIAAYLFAVSGYTLQEISEVMGLNSRDSVRKYLRRYQRNENIAGIFPDYDLEMMSR</sequence>
<protein>
    <submittedName>
        <fullName evidence="1">Uncharacterized protein</fullName>
    </submittedName>
</protein>
<accession>A0ABD5R664</accession>
<evidence type="ECO:0000313" key="2">
    <source>
        <dbReference type="Proteomes" id="UP001596201"/>
    </source>
</evidence>
<organism evidence="1 2">
    <name type="scientific">Salinirubrum litoreum</name>
    <dbReference type="NCBI Taxonomy" id="1126234"/>
    <lineage>
        <taxon>Archaea</taxon>
        <taxon>Methanobacteriati</taxon>
        <taxon>Methanobacteriota</taxon>
        <taxon>Stenosarchaea group</taxon>
        <taxon>Halobacteria</taxon>
        <taxon>Halobacteriales</taxon>
        <taxon>Haloferacaceae</taxon>
        <taxon>Salinirubrum</taxon>
    </lineage>
</organism>
<dbReference type="AlphaFoldDB" id="A0ABD5R664"/>
<dbReference type="RefSeq" id="WP_227229256.1">
    <property type="nucleotide sequence ID" value="NZ_JAJCVJ010000001.1"/>
</dbReference>
<name>A0ABD5R664_9EURY</name>
<reference evidence="1 2" key="1">
    <citation type="journal article" date="2019" name="Int. J. Syst. Evol. Microbiol.">
        <title>The Global Catalogue of Microorganisms (GCM) 10K type strain sequencing project: providing services to taxonomists for standard genome sequencing and annotation.</title>
        <authorList>
            <consortium name="The Broad Institute Genomics Platform"/>
            <consortium name="The Broad Institute Genome Sequencing Center for Infectious Disease"/>
            <person name="Wu L."/>
            <person name="Ma J."/>
        </authorList>
    </citation>
    <scope>NUCLEOTIDE SEQUENCE [LARGE SCALE GENOMIC DNA]</scope>
    <source>
        <strain evidence="1 2">CGMCC 1.12237</strain>
    </source>
</reference>
<comment type="caution">
    <text evidence="1">The sequence shown here is derived from an EMBL/GenBank/DDBJ whole genome shotgun (WGS) entry which is preliminary data.</text>
</comment>